<dbReference type="InterPro" id="IPR004154">
    <property type="entry name" value="Anticodon-bd"/>
</dbReference>
<keyword evidence="6 11" id="KW-0547">Nucleotide-binding</keyword>
<evidence type="ECO:0000256" key="5">
    <source>
        <dbReference type="ARBA" id="ARBA00022598"/>
    </source>
</evidence>
<sequence>MNYRIPRGTSDLLPGEVERWQYMEEKARELCRLYHFSEIRTPLFEQTELFRRGVGETTDIVEKEMYTFEDRGGRSLTLRPEGTAPVVRSFVENKMYAGPQPTKLYYMGPMFRYERPQAGRQRQFHQFGVEVFGTREPEVDAEIIDLGYRFYTAVGLRKVRVELNSVGCPRCRPVHREALVKFLTPHREELCKDCQSRLERNPMRVLDCKNETCSRLTEDAPKMLQFLCDDCAPHFDTVKENLDLLEVPYEVNPRLVRGLDYYTQTAFEYLLEEAEGGSLGGGGRYNGLVEEVGGPADMPGIGFGLGLERVILALKQQEVNPPIRRGVDCFLVTLGAATKKRGVSLLKQLREAGLSAERDYLDRKLKAQLKAADRSGAAYVAILGEDELEEDRIVVKNLSTGEQETIQLDQLTDYIRHACTR</sequence>
<dbReference type="PROSITE" id="PS50862">
    <property type="entry name" value="AA_TRNA_LIGASE_II"/>
    <property type="match status" value="1"/>
</dbReference>
<dbReference type="PIRSF" id="PIRSF001549">
    <property type="entry name" value="His-tRNA_synth"/>
    <property type="match status" value="1"/>
</dbReference>
<dbReference type="InterPro" id="IPR033656">
    <property type="entry name" value="HisRS_anticodon"/>
</dbReference>
<protein>
    <recommendedName>
        <fullName evidence="11">Histidine--tRNA ligase</fullName>
        <ecNumber evidence="11">6.1.1.21</ecNumber>
    </recommendedName>
    <alternativeName>
        <fullName evidence="11">Histidyl-tRNA synthetase</fullName>
        <shortName evidence="11">HisRS</shortName>
    </alternativeName>
</protein>
<evidence type="ECO:0000259" key="13">
    <source>
        <dbReference type="PROSITE" id="PS50862"/>
    </source>
</evidence>
<dbReference type="Gene3D" id="3.30.930.10">
    <property type="entry name" value="Bira Bifunctional Protein, Domain 2"/>
    <property type="match status" value="1"/>
</dbReference>
<accession>A0A1N7KLM9</accession>
<evidence type="ECO:0000256" key="10">
    <source>
        <dbReference type="ARBA" id="ARBA00047639"/>
    </source>
</evidence>
<dbReference type="EMBL" id="FTOD01000003">
    <property type="protein sequence ID" value="SIS62414.1"/>
    <property type="molecule type" value="Genomic_DNA"/>
</dbReference>
<evidence type="ECO:0000256" key="7">
    <source>
        <dbReference type="ARBA" id="ARBA00022840"/>
    </source>
</evidence>
<feature type="binding site" evidence="12">
    <location>
        <begin position="81"/>
        <end position="83"/>
    </location>
    <ligand>
        <name>L-histidine</name>
        <dbReference type="ChEBI" id="CHEBI:57595"/>
    </ligand>
</feature>
<evidence type="ECO:0000256" key="2">
    <source>
        <dbReference type="ARBA" id="ARBA00008226"/>
    </source>
</evidence>
<evidence type="ECO:0000256" key="11">
    <source>
        <dbReference type="HAMAP-Rule" id="MF_00127"/>
    </source>
</evidence>
<evidence type="ECO:0000256" key="8">
    <source>
        <dbReference type="ARBA" id="ARBA00022917"/>
    </source>
</evidence>
<dbReference type="GO" id="GO:0004821">
    <property type="term" value="F:histidine-tRNA ligase activity"/>
    <property type="evidence" value="ECO:0007669"/>
    <property type="project" value="UniProtKB-UniRule"/>
</dbReference>
<keyword evidence="8 11" id="KW-0648">Protein biosynthesis</keyword>
<dbReference type="GO" id="GO:0005737">
    <property type="term" value="C:cytoplasm"/>
    <property type="evidence" value="ECO:0007669"/>
    <property type="project" value="UniProtKB-SubCell"/>
</dbReference>
<dbReference type="PANTHER" id="PTHR43707:SF1">
    <property type="entry name" value="HISTIDINE--TRNA LIGASE, MITOCHONDRIAL-RELATED"/>
    <property type="match status" value="1"/>
</dbReference>
<keyword evidence="4 11" id="KW-0963">Cytoplasm</keyword>
<evidence type="ECO:0000313" key="15">
    <source>
        <dbReference type="Proteomes" id="UP000186795"/>
    </source>
</evidence>
<dbReference type="AlphaFoldDB" id="A0A1N7KLM9"/>
<dbReference type="Gene3D" id="3.40.50.800">
    <property type="entry name" value="Anticodon-binding domain"/>
    <property type="match status" value="1"/>
</dbReference>
<dbReference type="InterPro" id="IPR041715">
    <property type="entry name" value="HisRS-like_core"/>
</dbReference>
<dbReference type="InterPro" id="IPR004516">
    <property type="entry name" value="HisRS/HisZ"/>
</dbReference>
<dbReference type="HAMAP" id="MF_00127">
    <property type="entry name" value="His_tRNA_synth"/>
    <property type="match status" value="1"/>
</dbReference>
<feature type="binding site" evidence="12">
    <location>
        <begin position="261"/>
        <end position="262"/>
    </location>
    <ligand>
        <name>L-histidine</name>
        <dbReference type="ChEBI" id="CHEBI:57595"/>
    </ligand>
</feature>
<keyword evidence="15" id="KW-1185">Reference proteome</keyword>
<keyword evidence="5 11" id="KW-0436">Ligase</keyword>
<dbReference type="SUPFAM" id="SSF52954">
    <property type="entry name" value="Class II aaRS ABD-related"/>
    <property type="match status" value="1"/>
</dbReference>
<evidence type="ECO:0000256" key="4">
    <source>
        <dbReference type="ARBA" id="ARBA00022490"/>
    </source>
</evidence>
<comment type="subunit">
    <text evidence="3 11">Homodimer.</text>
</comment>
<dbReference type="RefSeq" id="WP_076524069.1">
    <property type="nucleotide sequence ID" value="NZ_CP048103.1"/>
</dbReference>
<feature type="binding site" evidence="12">
    <location>
        <position position="112"/>
    </location>
    <ligand>
        <name>L-histidine</name>
        <dbReference type="ChEBI" id="CHEBI:57595"/>
    </ligand>
</feature>
<dbReference type="InterPro" id="IPR045864">
    <property type="entry name" value="aa-tRNA-synth_II/BPL/LPL"/>
</dbReference>
<dbReference type="GO" id="GO:0140096">
    <property type="term" value="F:catalytic activity, acting on a protein"/>
    <property type="evidence" value="ECO:0007669"/>
    <property type="project" value="UniProtKB-ARBA"/>
</dbReference>
<comment type="subcellular location">
    <subcellularLocation>
        <location evidence="1 11">Cytoplasm</location>
    </subcellularLocation>
</comment>
<dbReference type="NCBIfam" id="TIGR00442">
    <property type="entry name" value="hisS"/>
    <property type="match status" value="1"/>
</dbReference>
<feature type="binding site" evidence="12">
    <location>
        <position position="130"/>
    </location>
    <ligand>
        <name>L-histidine</name>
        <dbReference type="ChEBI" id="CHEBI:57595"/>
    </ligand>
</feature>
<dbReference type="FunFam" id="3.30.930.10:FF:000005">
    <property type="entry name" value="Histidine--tRNA ligase"/>
    <property type="match status" value="1"/>
</dbReference>
<dbReference type="Pfam" id="PF13393">
    <property type="entry name" value="tRNA-synt_His"/>
    <property type="match status" value="1"/>
</dbReference>
<dbReference type="GO" id="GO:0005524">
    <property type="term" value="F:ATP binding"/>
    <property type="evidence" value="ECO:0007669"/>
    <property type="project" value="UniProtKB-UniRule"/>
</dbReference>
<feature type="binding site" evidence="12">
    <location>
        <position position="126"/>
    </location>
    <ligand>
        <name>L-histidine</name>
        <dbReference type="ChEBI" id="CHEBI:57595"/>
    </ligand>
</feature>
<dbReference type="InterPro" id="IPR006195">
    <property type="entry name" value="aa-tRNA-synth_II"/>
</dbReference>
<evidence type="ECO:0000256" key="3">
    <source>
        <dbReference type="ARBA" id="ARBA00011738"/>
    </source>
</evidence>
<dbReference type="CDD" id="cd00773">
    <property type="entry name" value="HisRS-like_core"/>
    <property type="match status" value="1"/>
</dbReference>
<dbReference type="Proteomes" id="UP000186795">
    <property type="component" value="Unassembled WGS sequence"/>
</dbReference>
<dbReference type="EC" id="6.1.1.21" evidence="11"/>
<evidence type="ECO:0000256" key="12">
    <source>
        <dbReference type="PIRSR" id="PIRSR001549-1"/>
    </source>
</evidence>
<dbReference type="GO" id="GO:0016740">
    <property type="term" value="F:transferase activity"/>
    <property type="evidence" value="ECO:0007669"/>
    <property type="project" value="UniProtKB-ARBA"/>
</dbReference>
<feature type="domain" description="Aminoacyl-transfer RNA synthetases class-II family profile" evidence="13">
    <location>
        <begin position="1"/>
        <end position="322"/>
    </location>
</feature>
<name>A0A1N7KLM9_9BACL</name>
<dbReference type="InterPro" id="IPR015807">
    <property type="entry name" value="His-tRNA-ligase"/>
</dbReference>
<evidence type="ECO:0000313" key="14">
    <source>
        <dbReference type="EMBL" id="SIS62414.1"/>
    </source>
</evidence>
<dbReference type="CDD" id="cd00859">
    <property type="entry name" value="HisRS_anticodon"/>
    <property type="match status" value="1"/>
</dbReference>
<keyword evidence="9 11" id="KW-0030">Aminoacyl-tRNA synthetase</keyword>
<evidence type="ECO:0000256" key="1">
    <source>
        <dbReference type="ARBA" id="ARBA00004496"/>
    </source>
</evidence>
<dbReference type="Pfam" id="PF03129">
    <property type="entry name" value="HGTP_anticodon"/>
    <property type="match status" value="1"/>
</dbReference>
<comment type="catalytic activity">
    <reaction evidence="10 11">
        <text>tRNA(His) + L-histidine + ATP = L-histidyl-tRNA(His) + AMP + diphosphate + H(+)</text>
        <dbReference type="Rhea" id="RHEA:17313"/>
        <dbReference type="Rhea" id="RHEA-COMP:9665"/>
        <dbReference type="Rhea" id="RHEA-COMP:9689"/>
        <dbReference type="ChEBI" id="CHEBI:15378"/>
        <dbReference type="ChEBI" id="CHEBI:30616"/>
        <dbReference type="ChEBI" id="CHEBI:33019"/>
        <dbReference type="ChEBI" id="CHEBI:57595"/>
        <dbReference type="ChEBI" id="CHEBI:78442"/>
        <dbReference type="ChEBI" id="CHEBI:78527"/>
        <dbReference type="ChEBI" id="CHEBI:456215"/>
        <dbReference type="EC" id="6.1.1.21"/>
    </reaction>
</comment>
<dbReference type="GO" id="GO:0006427">
    <property type="term" value="P:histidyl-tRNA aminoacylation"/>
    <property type="evidence" value="ECO:0007669"/>
    <property type="project" value="UniProtKB-UniRule"/>
</dbReference>
<keyword evidence="7 11" id="KW-0067">ATP-binding</keyword>
<dbReference type="InterPro" id="IPR036621">
    <property type="entry name" value="Anticodon-bd_dom_sf"/>
</dbReference>
<evidence type="ECO:0000256" key="6">
    <source>
        <dbReference type="ARBA" id="ARBA00022741"/>
    </source>
</evidence>
<organism evidence="14 15">
    <name type="scientific">Kroppenstedtia eburnea</name>
    <dbReference type="NCBI Taxonomy" id="714067"/>
    <lineage>
        <taxon>Bacteria</taxon>
        <taxon>Bacillati</taxon>
        <taxon>Bacillota</taxon>
        <taxon>Bacilli</taxon>
        <taxon>Bacillales</taxon>
        <taxon>Thermoactinomycetaceae</taxon>
        <taxon>Kroppenstedtia</taxon>
    </lineage>
</organism>
<dbReference type="SUPFAM" id="SSF55681">
    <property type="entry name" value="Class II aaRS and biotin synthetases"/>
    <property type="match status" value="1"/>
</dbReference>
<proteinExistence type="inferred from homology"/>
<feature type="binding site" evidence="12">
    <location>
        <position position="257"/>
    </location>
    <ligand>
        <name>L-histidine</name>
        <dbReference type="ChEBI" id="CHEBI:57595"/>
    </ligand>
</feature>
<dbReference type="PANTHER" id="PTHR43707">
    <property type="entry name" value="HISTIDYL-TRNA SYNTHETASE"/>
    <property type="match status" value="1"/>
</dbReference>
<evidence type="ECO:0000256" key="9">
    <source>
        <dbReference type="ARBA" id="ARBA00023146"/>
    </source>
</evidence>
<comment type="similarity">
    <text evidence="2 11">Belongs to the class-II aminoacyl-tRNA synthetase family.</text>
</comment>
<reference evidence="15" key="1">
    <citation type="submission" date="2017-01" db="EMBL/GenBank/DDBJ databases">
        <authorList>
            <person name="Varghese N."/>
            <person name="Submissions S."/>
        </authorList>
    </citation>
    <scope>NUCLEOTIDE SEQUENCE [LARGE SCALE GENOMIC DNA]</scope>
    <source>
        <strain evidence="15">DSM 45196</strain>
    </source>
</reference>
<dbReference type="OrthoDB" id="9800814at2"/>
<gene>
    <name evidence="11" type="primary">hisS</name>
    <name evidence="14" type="ORF">SAMN05421790_103145</name>
</gene>